<reference evidence="2 3" key="1">
    <citation type="journal article" date="2015" name="Genome Announc.">
        <title>Complete Genome Sequence of Methylobacterium aquaticum Strain 22A, Isolated from Racomitrium japonicum Moss.</title>
        <authorList>
            <person name="Tani A."/>
            <person name="Ogura Y."/>
            <person name="Hayashi T."/>
            <person name="Kimbara K."/>
        </authorList>
    </citation>
    <scope>NUCLEOTIDE SEQUENCE [LARGE SCALE GENOMIC DNA]</scope>
    <source>
        <strain evidence="2 3">MA-22A</strain>
    </source>
</reference>
<organism evidence="2 3">
    <name type="scientific">Methylobacterium aquaticum</name>
    <dbReference type="NCBI Taxonomy" id="270351"/>
    <lineage>
        <taxon>Bacteria</taxon>
        <taxon>Pseudomonadati</taxon>
        <taxon>Pseudomonadota</taxon>
        <taxon>Alphaproteobacteria</taxon>
        <taxon>Hyphomicrobiales</taxon>
        <taxon>Methylobacteriaceae</taxon>
        <taxon>Methylobacterium</taxon>
    </lineage>
</organism>
<proteinExistence type="predicted"/>
<dbReference type="Proteomes" id="UP000061432">
    <property type="component" value="Chromosome"/>
</dbReference>
<dbReference type="EMBL" id="AP014704">
    <property type="protein sequence ID" value="BAQ44853.1"/>
    <property type="molecule type" value="Genomic_DNA"/>
</dbReference>
<protein>
    <submittedName>
        <fullName evidence="2">Uncharacterized protein</fullName>
    </submittedName>
</protein>
<reference evidence="3" key="2">
    <citation type="submission" date="2015-01" db="EMBL/GenBank/DDBJ databases">
        <title>Complete genome sequence of Methylobacterium aquaticum strain 22A.</title>
        <authorList>
            <person name="Tani A."/>
            <person name="Ogura Y."/>
            <person name="Hayashi T."/>
        </authorList>
    </citation>
    <scope>NUCLEOTIDE SEQUENCE [LARGE SCALE GENOMIC DNA]</scope>
    <source>
        <strain evidence="3">MA-22A</strain>
    </source>
</reference>
<dbReference type="KEGG" id="maqu:Maq22A_c07650"/>
<sequence>MRPPRQPESVRSFLPYAPAEAVGTVKERGSSQSPTVQGSPEKAKRCFRLSATGGKRGPATLSLAEAQPERERGGLDAWGSSGT</sequence>
<dbReference type="PATRIC" id="fig|270351.10.peg.1457"/>
<gene>
    <name evidence="2" type="ORF">Maq22A_c07650</name>
</gene>
<dbReference type="AlphaFoldDB" id="A0A0C6F8Y3"/>
<evidence type="ECO:0000313" key="2">
    <source>
        <dbReference type="EMBL" id="BAQ44853.1"/>
    </source>
</evidence>
<feature type="region of interest" description="Disordered" evidence="1">
    <location>
        <begin position="22"/>
        <end position="83"/>
    </location>
</feature>
<accession>A0A0C6F8Y3</accession>
<name>A0A0C6F8Y3_9HYPH</name>
<evidence type="ECO:0000256" key="1">
    <source>
        <dbReference type="SAM" id="MobiDB-lite"/>
    </source>
</evidence>
<evidence type="ECO:0000313" key="3">
    <source>
        <dbReference type="Proteomes" id="UP000061432"/>
    </source>
</evidence>
<dbReference type="STRING" id="270351.Maq22A_c07650"/>